<dbReference type="CDD" id="cd02021">
    <property type="entry name" value="GntK"/>
    <property type="match status" value="1"/>
</dbReference>
<comment type="caution">
    <text evidence="10">The sequence shown here is derived from an EMBL/GenBank/DDBJ whole genome shotgun (WGS) entry which is preliminary data.</text>
</comment>
<evidence type="ECO:0000256" key="3">
    <source>
        <dbReference type="ARBA" id="ARBA00012054"/>
    </source>
</evidence>
<protein>
    <recommendedName>
        <fullName evidence="3">gluconokinase</fullName>
        <ecNumber evidence="3">2.7.1.12</ecNumber>
    </recommendedName>
    <alternativeName>
        <fullName evidence="8">Gluconate kinase</fullName>
    </alternativeName>
</protein>
<dbReference type="EMBL" id="CCBN010000003">
    <property type="protein sequence ID" value="CDO52394.1"/>
    <property type="molecule type" value="Genomic_DNA"/>
</dbReference>
<sequence>MTIKEQEVPEKLIVIVGGPAGTGKSTVAAALTSQLTNYPTPPRNDESMITFPVQFIEGDELHPAINIAKMSAGIPLTDEDRMPWLKLLAETVVNLEPAPDSMPPIAAVETKNLSAETFSGEGAADTHKVLQRQTVVCTCSCLKRKYRDYLRAHITGANVRLRFVFLYASPAELVARTMKRQGHFMKPDMIQSQIEAMEVPTGDELITGCSDGPTPGDTVAVGEDLQALGPQKLAQWLVNDSHIFP</sequence>
<dbReference type="SUPFAM" id="SSF52540">
    <property type="entry name" value="P-loop containing nucleoside triphosphate hydrolases"/>
    <property type="match status" value="1"/>
</dbReference>
<dbReference type="GO" id="GO:0005975">
    <property type="term" value="P:carbohydrate metabolic process"/>
    <property type="evidence" value="ECO:0007669"/>
    <property type="project" value="InterPro"/>
</dbReference>
<organism evidence="10 11">
    <name type="scientific">Geotrichum candidum</name>
    <name type="common">Oospora lactis</name>
    <name type="synonym">Dipodascus geotrichum</name>
    <dbReference type="NCBI Taxonomy" id="1173061"/>
    <lineage>
        <taxon>Eukaryota</taxon>
        <taxon>Fungi</taxon>
        <taxon>Dikarya</taxon>
        <taxon>Ascomycota</taxon>
        <taxon>Saccharomycotina</taxon>
        <taxon>Dipodascomycetes</taxon>
        <taxon>Dipodascales</taxon>
        <taxon>Dipodascaceae</taxon>
        <taxon>Geotrichum</taxon>
    </lineage>
</organism>
<keyword evidence="5" id="KW-0547">Nucleotide-binding</keyword>
<dbReference type="STRING" id="1173061.A0A0J9X5G2"/>
<evidence type="ECO:0000256" key="6">
    <source>
        <dbReference type="ARBA" id="ARBA00022777"/>
    </source>
</evidence>
<keyword evidence="4" id="KW-0808">Transferase</keyword>
<keyword evidence="6" id="KW-0418">Kinase</keyword>
<evidence type="ECO:0000256" key="2">
    <source>
        <dbReference type="ARBA" id="ARBA00008420"/>
    </source>
</evidence>
<evidence type="ECO:0000256" key="4">
    <source>
        <dbReference type="ARBA" id="ARBA00022679"/>
    </source>
</evidence>
<name>A0A0J9X5G2_GEOCN</name>
<proteinExistence type="inferred from homology"/>
<evidence type="ECO:0000256" key="9">
    <source>
        <dbReference type="ARBA" id="ARBA00048090"/>
    </source>
</evidence>
<dbReference type="EC" id="2.7.1.12" evidence="3"/>
<dbReference type="Gene3D" id="3.40.50.300">
    <property type="entry name" value="P-loop containing nucleotide triphosphate hydrolases"/>
    <property type="match status" value="1"/>
</dbReference>
<dbReference type="GO" id="GO:0005737">
    <property type="term" value="C:cytoplasm"/>
    <property type="evidence" value="ECO:0007669"/>
    <property type="project" value="TreeGrafter"/>
</dbReference>
<dbReference type="GO" id="GO:0046316">
    <property type="term" value="F:gluconokinase activity"/>
    <property type="evidence" value="ECO:0007669"/>
    <property type="project" value="UniProtKB-EC"/>
</dbReference>
<comment type="pathway">
    <text evidence="1">Carbohydrate acid metabolism; D-gluconate degradation.</text>
</comment>
<reference evidence="10" key="1">
    <citation type="submission" date="2014-03" db="EMBL/GenBank/DDBJ databases">
        <authorList>
            <person name="Casaregola S."/>
        </authorList>
    </citation>
    <scope>NUCLEOTIDE SEQUENCE [LARGE SCALE GENOMIC DNA]</scope>
    <source>
        <strain evidence="10">CLIB 918</strain>
    </source>
</reference>
<dbReference type="OrthoDB" id="275177at2759"/>
<dbReference type="GO" id="GO:0005524">
    <property type="term" value="F:ATP binding"/>
    <property type="evidence" value="ECO:0007669"/>
    <property type="project" value="UniProtKB-KW"/>
</dbReference>
<comment type="catalytic activity">
    <reaction evidence="9">
        <text>D-gluconate + ATP = 6-phospho-D-gluconate + ADP + H(+)</text>
        <dbReference type="Rhea" id="RHEA:19433"/>
        <dbReference type="ChEBI" id="CHEBI:15378"/>
        <dbReference type="ChEBI" id="CHEBI:18391"/>
        <dbReference type="ChEBI" id="CHEBI:30616"/>
        <dbReference type="ChEBI" id="CHEBI:58759"/>
        <dbReference type="ChEBI" id="CHEBI:456216"/>
        <dbReference type="EC" id="2.7.1.12"/>
    </reaction>
</comment>
<evidence type="ECO:0000256" key="1">
    <source>
        <dbReference type="ARBA" id="ARBA00004875"/>
    </source>
</evidence>
<accession>A0A0J9X5G2</accession>
<dbReference type="PANTHER" id="PTHR43442">
    <property type="entry name" value="GLUCONOKINASE-RELATED"/>
    <property type="match status" value="1"/>
</dbReference>
<dbReference type="PANTHER" id="PTHR43442:SF3">
    <property type="entry name" value="GLUCONOKINASE-RELATED"/>
    <property type="match status" value="1"/>
</dbReference>
<dbReference type="Proteomes" id="UP000242525">
    <property type="component" value="Unassembled WGS sequence"/>
</dbReference>
<keyword evidence="11" id="KW-1185">Reference proteome</keyword>
<comment type="similarity">
    <text evidence="2">Belongs to the gluconokinase GntK/GntV family.</text>
</comment>
<dbReference type="UniPathway" id="UPA00792"/>
<evidence type="ECO:0000256" key="8">
    <source>
        <dbReference type="ARBA" id="ARBA00029835"/>
    </source>
</evidence>
<dbReference type="InterPro" id="IPR006001">
    <property type="entry name" value="Therm_gnt_kin"/>
</dbReference>
<evidence type="ECO:0000256" key="5">
    <source>
        <dbReference type="ARBA" id="ARBA00022741"/>
    </source>
</evidence>
<evidence type="ECO:0000313" key="11">
    <source>
        <dbReference type="Proteomes" id="UP000242525"/>
    </source>
</evidence>
<gene>
    <name evidence="10" type="ORF">BN980_GECA03s01187g</name>
</gene>
<evidence type="ECO:0000313" key="10">
    <source>
        <dbReference type="EMBL" id="CDO52394.1"/>
    </source>
</evidence>
<evidence type="ECO:0000256" key="7">
    <source>
        <dbReference type="ARBA" id="ARBA00022840"/>
    </source>
</evidence>
<dbReference type="InterPro" id="IPR027417">
    <property type="entry name" value="P-loop_NTPase"/>
</dbReference>
<dbReference type="AlphaFoldDB" id="A0A0J9X5G2"/>
<keyword evidence="7" id="KW-0067">ATP-binding</keyword>